<keyword evidence="3" id="KW-1185">Reference proteome</keyword>
<evidence type="ECO:0000256" key="1">
    <source>
        <dbReference type="SAM" id="MobiDB-lite"/>
    </source>
</evidence>
<feature type="compositionally biased region" description="Low complexity" evidence="1">
    <location>
        <begin position="736"/>
        <end position="747"/>
    </location>
</feature>
<feature type="region of interest" description="Disordered" evidence="1">
    <location>
        <begin position="370"/>
        <end position="430"/>
    </location>
</feature>
<organism evidence="2 3">
    <name type="scientific">Paracoccus stylophorae</name>
    <dbReference type="NCBI Taxonomy" id="659350"/>
    <lineage>
        <taxon>Bacteria</taxon>
        <taxon>Pseudomonadati</taxon>
        <taxon>Pseudomonadota</taxon>
        <taxon>Alphaproteobacteria</taxon>
        <taxon>Rhodobacterales</taxon>
        <taxon>Paracoccaceae</taxon>
        <taxon>Paracoccus</taxon>
    </lineage>
</organism>
<dbReference type="Proteomes" id="UP001218412">
    <property type="component" value="Chromosome"/>
</dbReference>
<feature type="compositionally biased region" description="Basic and acidic residues" evidence="1">
    <location>
        <begin position="909"/>
        <end position="929"/>
    </location>
</feature>
<proteinExistence type="predicted"/>
<feature type="compositionally biased region" description="Low complexity" evidence="1">
    <location>
        <begin position="930"/>
        <end position="949"/>
    </location>
</feature>
<feature type="compositionally biased region" description="Low complexity" evidence="1">
    <location>
        <begin position="758"/>
        <end position="786"/>
    </location>
</feature>
<name>A0ABY7SQU7_9RHOB</name>
<feature type="region of interest" description="Disordered" evidence="1">
    <location>
        <begin position="451"/>
        <end position="488"/>
    </location>
</feature>
<feature type="compositionally biased region" description="Low complexity" evidence="1">
    <location>
        <begin position="610"/>
        <end position="640"/>
    </location>
</feature>
<feature type="region of interest" description="Disordered" evidence="1">
    <location>
        <begin position="725"/>
        <end position="804"/>
    </location>
</feature>
<sequence>MNQHARAPEFAMSFTQEAVLLERHDGHDWKTLGEARFAGRDVAARLNALRQEAGDAVGSADAVLVIPDDQILYTVLTVPAGADIPAAVARALEGMTPYKASDLAFDWCPSESGDIETLRVAAVARRTLEEAEDFARAQGFRASGFVARPGDARFDGQPDFGTSRAFAEDAARPPFSEPDLTQARITAAAIEDAPALPAADAPKADFISRITPHHVAPVLTTDAAPDAPAQGEAAADAAPAPDPSAQMPAAGDAPPVTVASGDKTPVAAPPVIRHGEAKGVSAPRLSPRAAAVHDRAAEARARRDETPAPTPGRRAALMARLRDLDPARLPVMMGVLVVALVAVLLLFGNREDTDPSADTDSITAIPAQTETAIAPQETAEVTETPQPAPTADTAPLTPAPVDPGNATADRADPATDAPQASATQPEATTAAIPAAEDAGPAEDNTALSADTVSPAETAETTAEAPPAPAPAATATQDAATPDPATEDDPLTRALSEAISGRVAENDAARAQPSAPNAAPETAAPASDADAAQGQTPPVQTPPAPASTAPSDTAAAQASAAASSLRLSRSARPGTPPARAETPAAPDSRPAVPANPQPFDRRAERQAPQLTGIRPPGRPARAATTPGPAADQPAPQTVPAASPAPAPSAQPPGSSRRPPQRPENLTLLEEGSVNEDAAPTRLTRAEQVFLHGLLRDLRTAQAGASGVSEDERRVLIRLADARPVRKPVSVSGPSENAVRAAVAQAVAASDRPQPRSEAETAAPPASAAAPAQPSAATGARLSRSLRPSPRPGAGGNTGPGNASLSGKAVENAIAAAVASSSAPPGAVALTALTASALPPRRSSARAAASAAASSLAPSTPAAAPSADDLRAAAAAQERDAALAEQRRMDAELQAQAEARARARAAADQQAEARARAQAEARARAQAEAEARAAAARKQAYTPPEAENEPEVAAKVPAGRAQGSAAATATIKDGITLNRTQIIGTIGAGKASRALVRLSNGRVLTLRLGDRINGGTITDIGNSRITYVKGGRPQELSVLNGQ</sequence>
<protein>
    <recommendedName>
        <fullName evidence="4">Meckel syndrome type 1 protein</fullName>
    </recommendedName>
</protein>
<feature type="compositionally biased region" description="Basic and acidic residues" evidence="1">
    <location>
        <begin position="875"/>
        <end position="889"/>
    </location>
</feature>
<dbReference type="InterPro" id="IPR043129">
    <property type="entry name" value="ATPase_NBD"/>
</dbReference>
<feature type="compositionally biased region" description="Low complexity" evidence="1">
    <location>
        <begin position="508"/>
        <end position="537"/>
    </location>
</feature>
<feature type="compositionally biased region" description="Low complexity" evidence="1">
    <location>
        <begin position="545"/>
        <end position="585"/>
    </location>
</feature>
<dbReference type="EMBL" id="CP067134">
    <property type="protein sequence ID" value="WCR09264.1"/>
    <property type="molecule type" value="Genomic_DNA"/>
</dbReference>
<feature type="region of interest" description="Disordered" evidence="1">
    <location>
        <begin position="223"/>
        <end position="311"/>
    </location>
</feature>
<feature type="compositionally biased region" description="Basic and acidic residues" evidence="1">
    <location>
        <begin position="291"/>
        <end position="306"/>
    </location>
</feature>
<gene>
    <name evidence="2" type="ORF">JHW45_08965</name>
</gene>
<feature type="region of interest" description="Disordered" evidence="1">
    <location>
        <begin position="834"/>
        <end position="949"/>
    </location>
</feature>
<feature type="region of interest" description="Disordered" evidence="1">
    <location>
        <begin position="502"/>
        <end position="679"/>
    </location>
</feature>
<feature type="compositionally biased region" description="Low complexity" evidence="1">
    <location>
        <begin position="454"/>
        <end position="483"/>
    </location>
</feature>
<accession>A0ABY7SQU7</accession>
<feature type="compositionally biased region" description="Low complexity" evidence="1">
    <location>
        <begin position="402"/>
        <end position="430"/>
    </location>
</feature>
<evidence type="ECO:0000313" key="3">
    <source>
        <dbReference type="Proteomes" id="UP001218412"/>
    </source>
</evidence>
<evidence type="ECO:0008006" key="4">
    <source>
        <dbReference type="Google" id="ProtNLM"/>
    </source>
</evidence>
<dbReference type="RefSeq" id="WP_272857375.1">
    <property type="nucleotide sequence ID" value="NZ_CP067134.1"/>
</dbReference>
<feature type="compositionally biased region" description="Low complexity" evidence="1">
    <location>
        <begin position="890"/>
        <end position="908"/>
    </location>
</feature>
<evidence type="ECO:0000313" key="2">
    <source>
        <dbReference type="EMBL" id="WCR09264.1"/>
    </source>
</evidence>
<dbReference type="SUPFAM" id="SSF53067">
    <property type="entry name" value="Actin-like ATPase domain"/>
    <property type="match status" value="1"/>
</dbReference>
<feature type="compositionally biased region" description="Low complexity" evidence="1">
    <location>
        <begin position="834"/>
        <end position="874"/>
    </location>
</feature>
<reference evidence="2 3" key="1">
    <citation type="submission" date="2021-01" db="EMBL/GenBank/DDBJ databases">
        <title>Biogeographic distribution of Paracoccus.</title>
        <authorList>
            <person name="Hollensteiner J."/>
            <person name="Leineberger J."/>
            <person name="Brinkhoff T."/>
            <person name="Daniel R."/>
        </authorList>
    </citation>
    <scope>NUCLEOTIDE SEQUENCE [LARGE SCALE GENOMIC DNA]</scope>
    <source>
        <strain evidence="2 3">LMG25392</strain>
    </source>
</reference>
<feature type="compositionally biased region" description="Low complexity" evidence="1">
    <location>
        <begin position="223"/>
        <end position="250"/>
    </location>
</feature>